<sequence length="53" mass="5307">MTPDLLHWASAELLAKSAGTVSGGADSAGRQLLCLVGHGAKHGHRASGLVEAT</sequence>
<dbReference type="EMBL" id="CAEZYH010000181">
    <property type="protein sequence ID" value="CAB4737246.1"/>
    <property type="molecule type" value="Genomic_DNA"/>
</dbReference>
<protein>
    <submittedName>
        <fullName evidence="2">Unannotated protein</fullName>
    </submittedName>
</protein>
<reference evidence="2" key="1">
    <citation type="submission" date="2020-05" db="EMBL/GenBank/DDBJ databases">
        <authorList>
            <person name="Chiriac C."/>
            <person name="Salcher M."/>
            <person name="Ghai R."/>
            <person name="Kavagutti S V."/>
        </authorList>
    </citation>
    <scope>NUCLEOTIDE SEQUENCE</scope>
</reference>
<evidence type="ECO:0000313" key="3">
    <source>
        <dbReference type="EMBL" id="CAB4814435.1"/>
    </source>
</evidence>
<gene>
    <name evidence="1" type="ORF">UFOPK2658_02069</name>
    <name evidence="2" type="ORF">UFOPK2880_01024</name>
    <name evidence="3" type="ORF">UFOPK3004_01452</name>
    <name evidence="4" type="ORF">UFOPK3494_01417</name>
    <name evidence="5" type="ORF">UFOPK4134_00932</name>
</gene>
<dbReference type="EMBL" id="CAEZZP010000060">
    <property type="protein sequence ID" value="CAB4774629.1"/>
    <property type="molecule type" value="Genomic_DNA"/>
</dbReference>
<evidence type="ECO:0000313" key="2">
    <source>
        <dbReference type="EMBL" id="CAB4774629.1"/>
    </source>
</evidence>
<evidence type="ECO:0000313" key="1">
    <source>
        <dbReference type="EMBL" id="CAB4737246.1"/>
    </source>
</evidence>
<name>A0A6J6VTP0_9ZZZZ</name>
<accession>A0A6J6VTP0</accession>
<dbReference type="EMBL" id="CAFBMF010000115">
    <property type="protein sequence ID" value="CAB4909414.1"/>
    <property type="molecule type" value="Genomic_DNA"/>
</dbReference>
<dbReference type="AlphaFoldDB" id="A0A6J6VTP0"/>
<evidence type="ECO:0000313" key="5">
    <source>
        <dbReference type="EMBL" id="CAB5030562.1"/>
    </source>
</evidence>
<proteinExistence type="predicted"/>
<evidence type="ECO:0000313" key="4">
    <source>
        <dbReference type="EMBL" id="CAB4909414.1"/>
    </source>
</evidence>
<dbReference type="EMBL" id="CAFBPS010000063">
    <property type="protein sequence ID" value="CAB5030562.1"/>
    <property type="molecule type" value="Genomic_DNA"/>
</dbReference>
<organism evidence="2">
    <name type="scientific">freshwater metagenome</name>
    <dbReference type="NCBI Taxonomy" id="449393"/>
    <lineage>
        <taxon>unclassified sequences</taxon>
        <taxon>metagenomes</taxon>
        <taxon>ecological metagenomes</taxon>
    </lineage>
</organism>
<dbReference type="EMBL" id="CAFAAL010000157">
    <property type="protein sequence ID" value="CAB4814435.1"/>
    <property type="molecule type" value="Genomic_DNA"/>
</dbReference>